<feature type="compositionally biased region" description="Low complexity" evidence="1">
    <location>
        <begin position="11"/>
        <end position="20"/>
    </location>
</feature>
<dbReference type="EMBL" id="EF087375">
    <property type="protein sequence ID" value="ABK26619.1"/>
    <property type="molecule type" value="mRNA"/>
</dbReference>
<dbReference type="AlphaFoldDB" id="A9P158"/>
<evidence type="ECO:0000313" key="2">
    <source>
        <dbReference type="EMBL" id="ABK26619.1"/>
    </source>
</evidence>
<organism evidence="2">
    <name type="scientific">Picea sitchensis</name>
    <name type="common">Sitka spruce</name>
    <name type="synonym">Pinus sitchensis</name>
    <dbReference type="NCBI Taxonomy" id="3332"/>
    <lineage>
        <taxon>Eukaryota</taxon>
        <taxon>Viridiplantae</taxon>
        <taxon>Streptophyta</taxon>
        <taxon>Embryophyta</taxon>
        <taxon>Tracheophyta</taxon>
        <taxon>Spermatophyta</taxon>
        <taxon>Pinopsida</taxon>
        <taxon>Pinidae</taxon>
        <taxon>Conifers I</taxon>
        <taxon>Pinales</taxon>
        <taxon>Pinaceae</taxon>
        <taxon>Picea</taxon>
    </lineage>
</organism>
<protein>
    <submittedName>
        <fullName evidence="2">Uncharacterized protein</fullName>
    </submittedName>
</protein>
<feature type="region of interest" description="Disordered" evidence="1">
    <location>
        <begin position="1"/>
        <end position="20"/>
    </location>
</feature>
<evidence type="ECO:0000256" key="1">
    <source>
        <dbReference type="SAM" id="MobiDB-lite"/>
    </source>
</evidence>
<proteinExistence type="evidence at transcript level"/>
<name>A9P158_PICSI</name>
<reference evidence="2" key="1">
    <citation type="journal article" date="2008" name="BMC Genomics">
        <title>A conifer genomics resource of 200,000 spruce (Picea spp.) ESTs and 6,464 high-quality, sequence-finished full-length cDNAs for Sitka spruce (Picea sitchensis).</title>
        <authorList>
            <person name="Ralph S.G."/>
            <person name="Chun H.J."/>
            <person name="Kolosova N."/>
            <person name="Cooper D."/>
            <person name="Oddy C."/>
            <person name="Ritland C.E."/>
            <person name="Kirkpatrick R."/>
            <person name="Moore R."/>
            <person name="Barber S."/>
            <person name="Holt R.A."/>
            <person name="Jones S.J."/>
            <person name="Marra M.A."/>
            <person name="Douglas C.J."/>
            <person name="Ritland K."/>
            <person name="Bohlmann J."/>
        </authorList>
    </citation>
    <scope>NUCLEOTIDE SEQUENCE</scope>
    <source>
        <tissue evidence="2">Green portion of the leader tissue</tissue>
    </source>
</reference>
<sequence>MQTKKPDNMNSSVSIQSQQRQSVRSVSFGFYEPQIGRDIHDAVTHMARVAAVLELKNNIKVAILKSIEHSWAAVFAVWAGGSDAGNHAPTSNLPEAAAFTKGMDCAVRIVESGWFRLSSQELSKGVPFAQLSLGDIVSLRRIYMSSSKIQEVWCMVDALVHGTG</sequence>
<accession>A9P158</accession>